<reference evidence="3 5" key="1">
    <citation type="submission" date="2023-03" db="EMBL/GenBank/DDBJ databases">
        <title>High recombination rates correlate with genetic variation in Cardiocondyla obscurior ants.</title>
        <authorList>
            <person name="Errbii M."/>
        </authorList>
    </citation>
    <scope>NUCLEOTIDE SEQUENCE [LARGE SCALE GENOMIC DNA]</scope>
    <source>
        <strain evidence="3">Alpha-2009</strain>
        <tissue evidence="3">Whole body</tissue>
    </source>
</reference>
<dbReference type="PANTHER" id="PTHR21505">
    <property type="entry name" value="MADF DOMAIN-CONTAINING PROTEIN-RELATED"/>
    <property type="match status" value="1"/>
</dbReference>
<dbReference type="InterPro" id="IPR006578">
    <property type="entry name" value="MADF-dom"/>
</dbReference>
<evidence type="ECO:0000313" key="3">
    <source>
        <dbReference type="EMBL" id="KAL0104089.1"/>
    </source>
</evidence>
<feature type="region of interest" description="Disordered" evidence="1">
    <location>
        <begin position="285"/>
        <end position="309"/>
    </location>
</feature>
<protein>
    <recommendedName>
        <fullName evidence="2">MADF domain-containing protein</fullName>
    </recommendedName>
</protein>
<dbReference type="PROSITE" id="PS51029">
    <property type="entry name" value="MADF"/>
    <property type="match status" value="1"/>
</dbReference>
<feature type="domain" description="MADF" evidence="2">
    <location>
        <begin position="62"/>
        <end position="159"/>
    </location>
</feature>
<dbReference type="EMBL" id="JADYXP020000020">
    <property type="protein sequence ID" value="KAL0104089.1"/>
    <property type="molecule type" value="Genomic_DNA"/>
</dbReference>
<feature type="region of interest" description="Disordered" evidence="1">
    <location>
        <begin position="248"/>
        <end position="269"/>
    </location>
</feature>
<name>A0AAW2ENV1_9HYME</name>
<accession>A0AAW2ENV1</accession>
<evidence type="ECO:0000256" key="1">
    <source>
        <dbReference type="SAM" id="MobiDB-lite"/>
    </source>
</evidence>
<evidence type="ECO:0000313" key="4">
    <source>
        <dbReference type="EMBL" id="KAL0124084.1"/>
    </source>
</evidence>
<dbReference type="Proteomes" id="UP001430953">
    <property type="component" value="Unassembled WGS sequence"/>
</dbReference>
<evidence type="ECO:0000313" key="5">
    <source>
        <dbReference type="Proteomes" id="UP001430953"/>
    </source>
</evidence>
<proteinExistence type="predicted"/>
<dbReference type="Pfam" id="PF10545">
    <property type="entry name" value="MADF_DNA_bdg"/>
    <property type="match status" value="1"/>
</dbReference>
<feature type="compositionally biased region" description="Polar residues" evidence="1">
    <location>
        <begin position="248"/>
        <end position="263"/>
    </location>
</feature>
<keyword evidence="5" id="KW-1185">Reference proteome</keyword>
<sequence length="381" mass="42745">MAAIISYVVTCFLCLHYRLFILNNKIDFKNMIEENCESEIYGETDYGISNNVTEERAMYIRTFIQIVYANAELYIKKCKGYSKNHDKSLTWACIGKRMTPALTGLEAEKLFHRLREKFGKERKKIRMSLPKSGAGTETSTYQSNWIFYNDLLFLTDHIIARHTTSNFQRCAVRSHSITVQSQSPIVQDGLEYKNLATSSLNKSNSSVSSSTIPLNKQSQLSPVELNLDHNLYCFSPTSSIDVEITNTDGTSTSCKSEGEQYTSEESKGSSPAIWKTMAASIKPTKTVPLTDPIKKRKRDSEKTSDMLSHSSKNVSLLAASLSSALERFGQSQPLQPAPRPNIYSDVETMLGPIAVALSKVDEKEQVSCVMDMLAVVKRYIK</sequence>
<dbReference type="PANTHER" id="PTHR21505:SF12">
    <property type="entry name" value="MADF DOMAIN-CONTAINING PROTEIN-RELATED"/>
    <property type="match status" value="1"/>
</dbReference>
<organism evidence="3 5">
    <name type="scientific">Cardiocondyla obscurior</name>
    <dbReference type="NCBI Taxonomy" id="286306"/>
    <lineage>
        <taxon>Eukaryota</taxon>
        <taxon>Metazoa</taxon>
        <taxon>Ecdysozoa</taxon>
        <taxon>Arthropoda</taxon>
        <taxon>Hexapoda</taxon>
        <taxon>Insecta</taxon>
        <taxon>Pterygota</taxon>
        <taxon>Neoptera</taxon>
        <taxon>Endopterygota</taxon>
        <taxon>Hymenoptera</taxon>
        <taxon>Apocrita</taxon>
        <taxon>Aculeata</taxon>
        <taxon>Formicoidea</taxon>
        <taxon>Formicidae</taxon>
        <taxon>Myrmicinae</taxon>
        <taxon>Cardiocondyla</taxon>
    </lineage>
</organism>
<dbReference type="SMART" id="SM00595">
    <property type="entry name" value="MADF"/>
    <property type="match status" value="1"/>
</dbReference>
<dbReference type="EMBL" id="JADYXP020000005">
    <property type="protein sequence ID" value="KAL0124084.1"/>
    <property type="molecule type" value="Genomic_DNA"/>
</dbReference>
<comment type="caution">
    <text evidence="3">The sequence shown here is derived from an EMBL/GenBank/DDBJ whole genome shotgun (WGS) entry which is preliminary data.</text>
</comment>
<evidence type="ECO:0000259" key="2">
    <source>
        <dbReference type="PROSITE" id="PS51029"/>
    </source>
</evidence>
<gene>
    <name evidence="4" type="ORF">PUN28_006109</name>
    <name evidence="3" type="ORF">PUN28_017053</name>
</gene>
<dbReference type="AlphaFoldDB" id="A0AAW2ENV1"/>